<organism evidence="1 2">
    <name type="scientific">Avena sativa</name>
    <name type="common">Oat</name>
    <dbReference type="NCBI Taxonomy" id="4498"/>
    <lineage>
        <taxon>Eukaryota</taxon>
        <taxon>Viridiplantae</taxon>
        <taxon>Streptophyta</taxon>
        <taxon>Embryophyta</taxon>
        <taxon>Tracheophyta</taxon>
        <taxon>Spermatophyta</taxon>
        <taxon>Magnoliopsida</taxon>
        <taxon>Liliopsida</taxon>
        <taxon>Poales</taxon>
        <taxon>Poaceae</taxon>
        <taxon>BOP clade</taxon>
        <taxon>Pooideae</taxon>
        <taxon>Poodae</taxon>
        <taxon>Poeae</taxon>
        <taxon>Poeae Chloroplast Group 1 (Aveneae type)</taxon>
        <taxon>Aveninae</taxon>
        <taxon>Avena</taxon>
    </lineage>
</organism>
<evidence type="ECO:0000313" key="1">
    <source>
        <dbReference type="EnsemblPlants" id="AVESA.00010b.r2.6AG1029460.1.CDS"/>
    </source>
</evidence>
<protein>
    <submittedName>
        <fullName evidence="1">Uncharacterized protein</fullName>
    </submittedName>
</protein>
<name>A0ACD5YL27_AVESA</name>
<sequence>MLLSPPAPWPRVKPVRLNNLSYCKGRLLSLPRSRRPRTRRRLGVCMAEMARIESGSPRELGISIGEESEAFLGGERLTGPRRAAAAAVGSETWRVPVEAALNRMSKWLVAGSFFFAALWKRDAEIMWALMGAVVNTGLSSILKKVFNHERPAPALRSDPGMPSSHAQSIFYAAVFLVLAVFYWLGTNYVAMILGAMTITSASYLSWLRVSQRLHTLNQILVGAAVGSAFGALWFALWHLLVQEAFDSSLWIQVPVILGTVAFCVGFVIHIIRHWLKDE</sequence>
<dbReference type="EnsemblPlants" id="AVESA.00010b.r2.6AG1029460.1">
    <property type="protein sequence ID" value="AVESA.00010b.r2.6AG1029460.1.CDS"/>
    <property type="gene ID" value="AVESA.00010b.r2.6AG1029460"/>
</dbReference>
<accession>A0ACD5YL27</accession>
<keyword evidence="2" id="KW-1185">Reference proteome</keyword>
<proteinExistence type="predicted"/>
<reference evidence="1" key="1">
    <citation type="submission" date="2021-05" db="EMBL/GenBank/DDBJ databases">
        <authorList>
            <person name="Scholz U."/>
            <person name="Mascher M."/>
            <person name="Fiebig A."/>
        </authorList>
    </citation>
    <scope>NUCLEOTIDE SEQUENCE [LARGE SCALE GENOMIC DNA]</scope>
</reference>
<evidence type="ECO:0000313" key="2">
    <source>
        <dbReference type="Proteomes" id="UP001732700"/>
    </source>
</evidence>
<reference evidence="1" key="2">
    <citation type="submission" date="2025-09" db="UniProtKB">
        <authorList>
            <consortium name="EnsemblPlants"/>
        </authorList>
    </citation>
    <scope>IDENTIFICATION</scope>
</reference>
<dbReference type="Proteomes" id="UP001732700">
    <property type="component" value="Chromosome 6A"/>
</dbReference>